<dbReference type="InterPro" id="IPR036259">
    <property type="entry name" value="MFS_trans_sf"/>
</dbReference>
<evidence type="ECO:0000256" key="2">
    <source>
        <dbReference type="ARBA" id="ARBA00022692"/>
    </source>
</evidence>
<keyword evidence="3 5" id="KW-1133">Transmembrane helix</keyword>
<feature type="transmembrane region" description="Helical" evidence="5">
    <location>
        <begin position="58"/>
        <end position="74"/>
    </location>
</feature>
<keyword evidence="2 5" id="KW-0812">Transmembrane</keyword>
<feature type="transmembrane region" description="Helical" evidence="5">
    <location>
        <begin position="175"/>
        <end position="197"/>
    </location>
</feature>
<dbReference type="GO" id="GO:0022857">
    <property type="term" value="F:transmembrane transporter activity"/>
    <property type="evidence" value="ECO:0007669"/>
    <property type="project" value="InterPro"/>
</dbReference>
<dbReference type="PANTHER" id="PTHR23501:SF5">
    <property type="entry name" value="TRANSPORT PROTEIN"/>
    <property type="match status" value="1"/>
</dbReference>
<gene>
    <name evidence="6" type="primary">emrB</name>
    <name evidence="6" type="ORF">ERS852429_02791</name>
</gene>
<reference evidence="6 7" key="1">
    <citation type="submission" date="2015-09" db="EMBL/GenBank/DDBJ databases">
        <authorList>
            <consortium name="Pathogen Informatics"/>
        </authorList>
    </citation>
    <scope>NUCLEOTIDE SEQUENCE [LARGE SCALE GENOMIC DNA]</scope>
    <source>
        <strain evidence="6 7">2789STDY5608872</strain>
    </source>
</reference>
<sequence length="534" mass="61482">MIAMKELGAPIRQWVPDWLGLICIFIVILPVTMLNGSYTGSMLEVSNTLGTNTEDITMGYYAAAAGMAVSYPIIPKILEAFSIKFLLLADLVAQFFLSWICARSQNADILIVCSFAIGFLKGFLMLWFIRYAQKIFSPKNIRSQFYSYFYPFVFGGGQASMLVTAQLAYHYDWKYMYYFMMLMILLAILVVIICFRHNRPIKSIPLADLHIRVMFIISTGLLMLMYVINYGKVLDWMASPKICLYIMIAPILIALFIWYQYHSERPYVNLAPLYQPKAIIGYFYMMLVMFFSTSTTLLTSYLTSILKVDSTHTYSLYTYLLPGYVLGAFICFWWFRWQRWRFRFLIAGGMSCFVLFFGSLYFGISPDSRYEMLYFPIFLRGLGMMVLIIAFALFAVEDLNPKYLLSNAFFLIIFRSVLSPIMATSFYSNILYRLEQKYMYSLSETVTLADPLAASRYNQALGNALTQGHPYDEAAQMATNTLYNTLQQQSLLLALKEILGYLLVISLFIAIVSRFIPFHKTIRVTFAKTGDDMV</sequence>
<organism evidence="6 7">
    <name type="scientific">Parabacteroides distasonis</name>
    <dbReference type="NCBI Taxonomy" id="823"/>
    <lineage>
        <taxon>Bacteria</taxon>
        <taxon>Pseudomonadati</taxon>
        <taxon>Bacteroidota</taxon>
        <taxon>Bacteroidia</taxon>
        <taxon>Bacteroidales</taxon>
        <taxon>Tannerellaceae</taxon>
        <taxon>Parabacteroides</taxon>
    </lineage>
</organism>
<evidence type="ECO:0000313" key="6">
    <source>
        <dbReference type="EMBL" id="CUN23771.1"/>
    </source>
</evidence>
<keyword evidence="4 5" id="KW-0472">Membrane</keyword>
<feature type="transmembrane region" description="Helical" evidence="5">
    <location>
        <begin position="109"/>
        <end position="129"/>
    </location>
</feature>
<evidence type="ECO:0000313" key="7">
    <source>
        <dbReference type="Proteomes" id="UP000095591"/>
    </source>
</evidence>
<name>A0A173V9H9_PARDI</name>
<dbReference type="EMBL" id="CYXP01000006">
    <property type="protein sequence ID" value="CUN23771.1"/>
    <property type="molecule type" value="Genomic_DNA"/>
</dbReference>
<dbReference type="Proteomes" id="UP000095591">
    <property type="component" value="Unassembled WGS sequence"/>
</dbReference>
<protein>
    <submittedName>
        <fullName evidence="6">Multidrug resistance protein B</fullName>
    </submittedName>
</protein>
<feature type="transmembrane region" description="Helical" evidence="5">
    <location>
        <begin position="408"/>
        <end position="432"/>
    </location>
</feature>
<proteinExistence type="predicted"/>
<feature type="transmembrane region" description="Helical" evidence="5">
    <location>
        <begin position="18"/>
        <end position="38"/>
    </location>
</feature>
<evidence type="ECO:0000256" key="1">
    <source>
        <dbReference type="ARBA" id="ARBA00004141"/>
    </source>
</evidence>
<feature type="transmembrane region" description="Helical" evidence="5">
    <location>
        <begin position="314"/>
        <end position="335"/>
    </location>
</feature>
<feature type="transmembrane region" description="Helical" evidence="5">
    <location>
        <begin position="342"/>
        <end position="362"/>
    </location>
</feature>
<comment type="subcellular location">
    <subcellularLocation>
        <location evidence="1">Membrane</location>
        <topology evidence="1">Multi-pass membrane protein</topology>
    </subcellularLocation>
</comment>
<dbReference type="InterPro" id="IPR011701">
    <property type="entry name" value="MFS"/>
</dbReference>
<feature type="transmembrane region" description="Helical" evidence="5">
    <location>
        <begin position="242"/>
        <end position="261"/>
    </location>
</feature>
<dbReference type="PANTHER" id="PTHR23501">
    <property type="entry name" value="MAJOR FACILITATOR SUPERFAMILY"/>
    <property type="match status" value="1"/>
</dbReference>
<evidence type="ECO:0000256" key="5">
    <source>
        <dbReference type="SAM" id="Phobius"/>
    </source>
</evidence>
<evidence type="ECO:0000256" key="3">
    <source>
        <dbReference type="ARBA" id="ARBA00022989"/>
    </source>
</evidence>
<evidence type="ECO:0000256" key="4">
    <source>
        <dbReference type="ARBA" id="ARBA00023136"/>
    </source>
</evidence>
<dbReference type="Gene3D" id="1.20.1250.20">
    <property type="entry name" value="MFS general substrate transporter like domains"/>
    <property type="match status" value="1"/>
</dbReference>
<dbReference type="Pfam" id="PF07690">
    <property type="entry name" value="MFS_1"/>
    <property type="match status" value="1"/>
</dbReference>
<dbReference type="SUPFAM" id="SSF103473">
    <property type="entry name" value="MFS general substrate transporter"/>
    <property type="match status" value="1"/>
</dbReference>
<feature type="transmembrane region" description="Helical" evidence="5">
    <location>
        <begin position="282"/>
        <end position="302"/>
    </location>
</feature>
<feature type="transmembrane region" description="Helical" evidence="5">
    <location>
        <begin position="81"/>
        <end position="97"/>
    </location>
</feature>
<accession>A0A173V9H9</accession>
<feature type="transmembrane region" description="Helical" evidence="5">
    <location>
        <begin position="149"/>
        <end position="169"/>
    </location>
</feature>
<feature type="transmembrane region" description="Helical" evidence="5">
    <location>
        <begin position="374"/>
        <end position="396"/>
    </location>
</feature>
<dbReference type="RefSeq" id="WP_057319639.1">
    <property type="nucleotide sequence ID" value="NZ_CYXP01000006.1"/>
</dbReference>
<feature type="transmembrane region" description="Helical" evidence="5">
    <location>
        <begin position="209"/>
        <end position="230"/>
    </location>
</feature>
<dbReference type="GO" id="GO:0005886">
    <property type="term" value="C:plasma membrane"/>
    <property type="evidence" value="ECO:0007669"/>
    <property type="project" value="TreeGrafter"/>
</dbReference>
<dbReference type="AlphaFoldDB" id="A0A173V9H9"/>
<feature type="transmembrane region" description="Helical" evidence="5">
    <location>
        <begin position="498"/>
        <end position="516"/>
    </location>
</feature>